<feature type="compositionally biased region" description="Basic and acidic residues" evidence="1">
    <location>
        <begin position="329"/>
        <end position="341"/>
    </location>
</feature>
<reference evidence="4" key="1">
    <citation type="submission" date="2017-02" db="UniProtKB">
        <authorList>
            <consortium name="WormBaseParasite"/>
        </authorList>
    </citation>
    <scope>IDENTIFICATION</scope>
</reference>
<feature type="region of interest" description="Disordered" evidence="1">
    <location>
        <begin position="266"/>
        <end position="315"/>
    </location>
</feature>
<keyword evidence="3" id="KW-1185">Reference proteome</keyword>
<dbReference type="AlphaFoldDB" id="A0A0M3JDQ5"/>
<feature type="compositionally biased region" description="Basic and acidic residues" evidence="1">
    <location>
        <begin position="17"/>
        <end position="64"/>
    </location>
</feature>
<feature type="region of interest" description="Disordered" evidence="1">
    <location>
        <begin position="329"/>
        <end position="350"/>
    </location>
</feature>
<name>A0A0M3JDQ5_ANISI</name>
<dbReference type="WBParaSite" id="ASIM_0000574501-mRNA-1">
    <property type="protein sequence ID" value="ASIM_0000574501-mRNA-1"/>
    <property type="gene ID" value="ASIM_0000574501"/>
</dbReference>
<feature type="compositionally biased region" description="Basic and acidic residues" evidence="1">
    <location>
        <begin position="286"/>
        <end position="315"/>
    </location>
</feature>
<dbReference type="EMBL" id="UYRR01010942">
    <property type="protein sequence ID" value="VDK25697.1"/>
    <property type="molecule type" value="Genomic_DNA"/>
</dbReference>
<feature type="compositionally biased region" description="Polar residues" evidence="1">
    <location>
        <begin position="68"/>
        <end position="119"/>
    </location>
</feature>
<accession>A0A0M3JDQ5</accession>
<evidence type="ECO:0000313" key="2">
    <source>
        <dbReference type="EMBL" id="VDK25697.1"/>
    </source>
</evidence>
<gene>
    <name evidence="2" type="ORF">ASIM_LOCUS5535</name>
</gene>
<protein>
    <submittedName>
        <fullName evidence="2 4">Uncharacterized protein</fullName>
    </submittedName>
</protein>
<feature type="region of interest" description="Disordered" evidence="1">
    <location>
        <begin position="217"/>
        <end position="236"/>
    </location>
</feature>
<evidence type="ECO:0000313" key="4">
    <source>
        <dbReference type="WBParaSite" id="ASIM_0000574501-mRNA-1"/>
    </source>
</evidence>
<evidence type="ECO:0000313" key="3">
    <source>
        <dbReference type="Proteomes" id="UP000267096"/>
    </source>
</evidence>
<sequence>MSRTYGLISYSSEQQVESERSVQENADRTHDSLKIECTKDEQPISSQVEDRQKQDEVESEERLAVEQQGITEGQQLTASVAASDQNSVSEQLKCRPTTTKSDSEPSPSISEVRNTTATRGNGRIALTVKESENSEGTKQESVLTKNLKLYSKMLEDQDDSTESSFEQEEPDYSCQTVMQKKVMPRIAAIMSNVDNECDTSLASELATSWVRIDGAHESEELRTDEERREHEEQSEKKLTKIVRGEINVESDGAMAQTNLIVWNSQDESRRSEVQGKSSEIEAVAPKTREGGDMLQMERKEDTNREDTNEEAKELDDLVIAVSEDVRGHLEEKGANIADEHSTNQLNTSNP</sequence>
<proteinExistence type="predicted"/>
<evidence type="ECO:0000256" key="1">
    <source>
        <dbReference type="SAM" id="MobiDB-lite"/>
    </source>
</evidence>
<reference evidence="2 3" key="2">
    <citation type="submission" date="2018-11" db="EMBL/GenBank/DDBJ databases">
        <authorList>
            <consortium name="Pathogen Informatics"/>
        </authorList>
    </citation>
    <scope>NUCLEOTIDE SEQUENCE [LARGE SCALE GENOMIC DNA]</scope>
</reference>
<dbReference type="Proteomes" id="UP000267096">
    <property type="component" value="Unassembled WGS sequence"/>
</dbReference>
<feature type="region of interest" description="Disordered" evidence="1">
    <location>
        <begin position="1"/>
        <end position="122"/>
    </location>
</feature>
<organism evidence="4">
    <name type="scientific">Anisakis simplex</name>
    <name type="common">Herring worm</name>
    <dbReference type="NCBI Taxonomy" id="6269"/>
    <lineage>
        <taxon>Eukaryota</taxon>
        <taxon>Metazoa</taxon>
        <taxon>Ecdysozoa</taxon>
        <taxon>Nematoda</taxon>
        <taxon>Chromadorea</taxon>
        <taxon>Rhabditida</taxon>
        <taxon>Spirurina</taxon>
        <taxon>Ascaridomorpha</taxon>
        <taxon>Ascaridoidea</taxon>
        <taxon>Anisakidae</taxon>
        <taxon>Anisakis</taxon>
        <taxon>Anisakis simplex complex</taxon>
    </lineage>
</organism>